<dbReference type="AlphaFoldDB" id="A0A0E9WW65"/>
<dbReference type="EMBL" id="GBXM01013890">
    <property type="protein sequence ID" value="JAH94687.1"/>
    <property type="molecule type" value="Transcribed_RNA"/>
</dbReference>
<sequence length="102" mass="11812">MCVNACVCVFVTLYIRLLKRVYQYAASLCGLVSRPATRFSRGREKSVTQPVQFSIAIFKLFVHHTHHQTVCRFFIFSFKYPFVSDQKIPGIPLHQCSIQFHA</sequence>
<organism evidence="1">
    <name type="scientific">Anguilla anguilla</name>
    <name type="common">European freshwater eel</name>
    <name type="synonym">Muraena anguilla</name>
    <dbReference type="NCBI Taxonomy" id="7936"/>
    <lineage>
        <taxon>Eukaryota</taxon>
        <taxon>Metazoa</taxon>
        <taxon>Chordata</taxon>
        <taxon>Craniata</taxon>
        <taxon>Vertebrata</taxon>
        <taxon>Euteleostomi</taxon>
        <taxon>Actinopterygii</taxon>
        <taxon>Neopterygii</taxon>
        <taxon>Teleostei</taxon>
        <taxon>Anguilliformes</taxon>
        <taxon>Anguillidae</taxon>
        <taxon>Anguilla</taxon>
    </lineage>
</organism>
<evidence type="ECO:0000313" key="1">
    <source>
        <dbReference type="EMBL" id="JAH94687.1"/>
    </source>
</evidence>
<accession>A0A0E9WW65</accession>
<reference evidence="1" key="1">
    <citation type="submission" date="2014-11" db="EMBL/GenBank/DDBJ databases">
        <authorList>
            <person name="Amaro Gonzalez C."/>
        </authorList>
    </citation>
    <scope>NUCLEOTIDE SEQUENCE</scope>
</reference>
<protein>
    <submittedName>
        <fullName evidence="1">Uncharacterized protein</fullName>
    </submittedName>
</protein>
<reference evidence="1" key="2">
    <citation type="journal article" date="2015" name="Fish Shellfish Immunol.">
        <title>Early steps in the European eel (Anguilla anguilla)-Vibrio vulnificus interaction in the gills: Role of the RtxA13 toxin.</title>
        <authorList>
            <person name="Callol A."/>
            <person name="Pajuelo D."/>
            <person name="Ebbesson L."/>
            <person name="Teles M."/>
            <person name="MacKenzie S."/>
            <person name="Amaro C."/>
        </authorList>
    </citation>
    <scope>NUCLEOTIDE SEQUENCE</scope>
</reference>
<proteinExistence type="predicted"/>
<name>A0A0E9WW65_ANGAN</name>